<evidence type="ECO:0000256" key="1">
    <source>
        <dbReference type="ARBA" id="ARBA00022801"/>
    </source>
</evidence>
<comment type="caution">
    <text evidence="7">The sequence shown here is derived from an EMBL/GenBank/DDBJ whole genome shotgun (WGS) entry which is preliminary data.</text>
</comment>
<dbReference type="Pfam" id="PF13290">
    <property type="entry name" value="CHB_HEX_C_1"/>
    <property type="match status" value="1"/>
</dbReference>
<dbReference type="InterPro" id="IPR013783">
    <property type="entry name" value="Ig-like_fold"/>
</dbReference>
<evidence type="ECO:0000259" key="6">
    <source>
        <dbReference type="Pfam" id="PF19580"/>
    </source>
</evidence>
<keyword evidence="8" id="KW-1185">Reference proteome</keyword>
<dbReference type="PANTHER" id="PTHR42834:SF1">
    <property type="entry name" value="ENDONUCLEASE_EXONUCLEASE_PHOSPHATASE FAMILY PROTEIN (AFU_ORTHOLOGUE AFUA_3G09210)"/>
    <property type="match status" value="1"/>
</dbReference>
<dbReference type="Gene3D" id="3.60.10.10">
    <property type="entry name" value="Endonuclease/exonuclease/phosphatase"/>
    <property type="match status" value="1"/>
</dbReference>
<reference evidence="7 8" key="1">
    <citation type="submission" date="2020-03" db="EMBL/GenBank/DDBJ databases">
        <title>Assessment of the enzymatic potential of alkaline-tolerant lipase obtained from Bacillus luteus H11 (technogenic soil) for the bioremediation of saline soils contaminated with petroleum substances.</title>
        <authorList>
            <person name="Kalwasinska A."/>
        </authorList>
    </citation>
    <scope>NUCLEOTIDE SEQUENCE [LARGE SCALE GENOMIC DNA]</scope>
    <source>
        <strain evidence="7 8">H11</strain>
    </source>
</reference>
<dbReference type="GO" id="GO:0016798">
    <property type="term" value="F:hydrolase activity, acting on glycosyl bonds"/>
    <property type="evidence" value="ECO:0007669"/>
    <property type="project" value="InterPro"/>
</dbReference>
<dbReference type="InterPro" id="IPR036691">
    <property type="entry name" value="Endo/exonu/phosph_ase_sf"/>
</dbReference>
<keyword evidence="2" id="KW-0732">Signal</keyword>
<evidence type="ECO:0000259" key="5">
    <source>
        <dbReference type="Pfam" id="PF16403"/>
    </source>
</evidence>
<feature type="chain" id="PRO_5039060303" evidence="2">
    <location>
        <begin position="29"/>
        <end position="1223"/>
    </location>
</feature>
<dbReference type="SUPFAM" id="SSF49785">
    <property type="entry name" value="Galactose-binding domain-like"/>
    <property type="match status" value="1"/>
</dbReference>
<dbReference type="SUPFAM" id="SSF56219">
    <property type="entry name" value="DNase I-like"/>
    <property type="match status" value="1"/>
</dbReference>
<dbReference type="Pfam" id="PF19580">
    <property type="entry name" value="Exo_endo_phos_3"/>
    <property type="match status" value="1"/>
</dbReference>
<feature type="signal peptide" evidence="2">
    <location>
        <begin position="1"/>
        <end position="28"/>
    </location>
</feature>
<dbReference type="CDD" id="cd04486">
    <property type="entry name" value="YhcR_OBF_like"/>
    <property type="match status" value="1"/>
</dbReference>
<evidence type="ECO:0000313" key="8">
    <source>
        <dbReference type="Proteomes" id="UP000752012"/>
    </source>
</evidence>
<dbReference type="Proteomes" id="UP000752012">
    <property type="component" value="Unassembled WGS sequence"/>
</dbReference>
<feature type="domain" description="Pesticidal crystal protein Cry22Aa Ig-like" evidence="5">
    <location>
        <begin position="999"/>
        <end position="1066"/>
    </location>
</feature>
<dbReference type="InterPro" id="IPR059177">
    <property type="entry name" value="GH29D-like_dom"/>
</dbReference>
<dbReference type="AlphaFoldDB" id="A0A969TVP8"/>
<protein>
    <submittedName>
        <fullName evidence="7">DUF5011 domain-containing protein</fullName>
    </submittedName>
</protein>
<dbReference type="InterPro" id="IPR008979">
    <property type="entry name" value="Galactose-bd-like_sf"/>
</dbReference>
<evidence type="ECO:0000259" key="4">
    <source>
        <dbReference type="Pfam" id="PF13290"/>
    </source>
</evidence>
<feature type="domain" description="CBM-cenC" evidence="3">
    <location>
        <begin position="1077"/>
        <end position="1205"/>
    </location>
</feature>
<dbReference type="Pfam" id="PF02018">
    <property type="entry name" value="CBM_4_9"/>
    <property type="match status" value="1"/>
</dbReference>
<feature type="domain" description="Endonuclease/exonuclease/phosphatase" evidence="6">
    <location>
        <begin position="807"/>
        <end position="942"/>
    </location>
</feature>
<evidence type="ECO:0000259" key="3">
    <source>
        <dbReference type="Pfam" id="PF02018"/>
    </source>
</evidence>
<name>A0A969TVP8_9BACI</name>
<sequence length="1223" mass="133719">MHTMQHTAKKLLVIVLAAALMISGYLPAASAQGPDREVRSVDVKDETSFTVQFDKTYPAGIPAERMLDISVELDNGETLEPEVTDQEVTRQNRSELTVFHENDSLDGLAGELIVNGTAASFNFAPEEDEDEEDGMSIADVRSQEVGADEFWTVSGEVTAAFEEGGQTNMYIEDETAALLVRGSELGSRYDRGDVVSFTGTLDEFRDMKQLLVTDSELVEADVNAIEPELVDASFFEQDADDVQAKLIQIEDVSVLDNTDFNDFDALDGDGNDFRLLGAWGDLLEQTDYDLITGVVNYHFCENKLMPRDNADILEDAGMVQAVTASPDSGEVASGTEVTLRTATSGAAIYYTVDGSDPTTDSTLYEGPIVVDEDMEIRAAAFREDLEPSAVQTFTYTLRAEAGEVEIYDIQGSSHISPYVDQAVRGVEGIVTHTQNNGFYFQSAESDGDVNTSEGVFVFRSNHGTSVGDLVAVDGTVVEWEENGFDGNDDLTTTQITGSAINVISSGNDVPDPIVIGVDRDIPEVLTADPDTYDIYDPATFDAEANALDFYESLEGMLVEIPGQVTVTGPQKYDELTVISEEWGIENRTDSGGVYLEESAFDAELNTEIMFVNAPRGTVAKTGDYFEESITGVIGYNFGNFKLEPVNGLPELMDGGNERRDETTISFEDDQLTVATYNVENYYPGVPREKTERLANSMANELNAPDIITLVEVMDNDGTTDSGNTDASESYQRLIDEIRSQGGPQYAWTDVAPVDGMDGGIPGGNIRVGHIYRTDRVQLADDSVADPEEAVQIAEDGSLSHGTGFIDPGNDAFRSSRKPVISEFVFKGEPVYVIGNHWNSKRGDLAPFGMVQPPVQGSREQRLEIANVIGDFVAELNEKAEDPNVVVLGDFNDFPWSPPVEALVDQGGLYNAIYELPRSEQYTYNYNGSSQSLDSILVSDHLQDGLDVDAMAINSEFMEVHGRASDHDPIMVQLTIPDIDPDYDMGDVTPPEIRFVDEALNENPYVEINAGDSFDVPEVTAVDDVDGDITDQVDVTNNVDPDRAGSYTVRYEAVDSSGNRGLLTLDVRVLSNEAALETLENADFEQWESGLPVAWFGGASNIAQSRVNESDDAFSGEKAAQLVNTGTSHNRFTSERYQIEADATYTVTFQVKGTGEIRNAMFAEGLHGNNYSNYSPYTVLDGRDWTEVTWEYTAPGDAEAELIFSVRSTDDEHLVIDNVQIEKQ</sequence>
<dbReference type="PANTHER" id="PTHR42834">
    <property type="entry name" value="ENDONUCLEASE/EXONUCLEASE/PHOSPHATASE FAMILY PROTEIN (AFU_ORTHOLOGUE AFUA_3G09210)"/>
    <property type="match status" value="1"/>
</dbReference>
<dbReference type="InterPro" id="IPR032179">
    <property type="entry name" value="Cry22Aa_Ig-like"/>
</dbReference>
<organism evidence="7 8">
    <name type="scientific">Alkalicoccus luteus</name>
    <dbReference type="NCBI Taxonomy" id="1237094"/>
    <lineage>
        <taxon>Bacteria</taxon>
        <taxon>Bacillati</taxon>
        <taxon>Bacillota</taxon>
        <taxon>Bacilli</taxon>
        <taxon>Bacillales</taxon>
        <taxon>Bacillaceae</taxon>
        <taxon>Alkalicoccus</taxon>
    </lineage>
</organism>
<dbReference type="RefSeq" id="WP_168007707.1">
    <property type="nucleotide sequence ID" value="NZ_JAATHJ010000020.1"/>
</dbReference>
<gene>
    <name evidence="7" type="ORF">HCN83_12120</name>
</gene>
<proteinExistence type="predicted"/>
<accession>A0A969TVP8</accession>
<evidence type="ECO:0000256" key="2">
    <source>
        <dbReference type="SAM" id="SignalP"/>
    </source>
</evidence>
<dbReference type="Pfam" id="PF16403">
    <property type="entry name" value="Bact_surface_Ig-like"/>
    <property type="match status" value="1"/>
</dbReference>
<dbReference type="InterPro" id="IPR003305">
    <property type="entry name" value="CenC_carb-bd"/>
</dbReference>
<dbReference type="InterPro" id="IPR005135">
    <property type="entry name" value="Endo/exonuclease/phosphatase"/>
</dbReference>
<keyword evidence="1" id="KW-0378">Hydrolase</keyword>
<dbReference type="Gene3D" id="2.60.40.10">
    <property type="entry name" value="Immunoglobulins"/>
    <property type="match status" value="1"/>
</dbReference>
<feature type="domain" description="GH29D-like beta-sandwich" evidence="4">
    <location>
        <begin position="326"/>
        <end position="392"/>
    </location>
</feature>
<evidence type="ECO:0000313" key="7">
    <source>
        <dbReference type="EMBL" id="NJP38332.1"/>
    </source>
</evidence>
<dbReference type="Gene3D" id="2.60.120.260">
    <property type="entry name" value="Galactose-binding domain-like"/>
    <property type="match status" value="1"/>
</dbReference>
<dbReference type="EMBL" id="JAATHJ010000020">
    <property type="protein sequence ID" value="NJP38332.1"/>
    <property type="molecule type" value="Genomic_DNA"/>
</dbReference>